<keyword evidence="4" id="KW-1185">Reference proteome</keyword>
<feature type="domain" description="Secretion system C-terminal sorting" evidence="2">
    <location>
        <begin position="175"/>
        <end position="240"/>
    </location>
</feature>
<dbReference type="AlphaFoldDB" id="A0A9E8NIG5"/>
<feature type="chain" id="PRO_5039008816" evidence="1">
    <location>
        <begin position="20"/>
        <end position="249"/>
    </location>
</feature>
<reference evidence="3" key="1">
    <citation type="submission" date="2022-11" db="EMBL/GenBank/DDBJ databases">
        <title>Dyadobacter pollutisoli sp. nov., isolated from plastic dumped soil.</title>
        <authorList>
            <person name="Kim J.M."/>
            <person name="Kim K.R."/>
            <person name="Lee J.K."/>
            <person name="Hao L."/>
            <person name="Jeon C.O."/>
        </authorList>
    </citation>
    <scope>NUCLEOTIDE SEQUENCE</scope>
    <source>
        <strain evidence="3">U1</strain>
    </source>
</reference>
<dbReference type="KEGG" id="dpf:ON006_15205"/>
<gene>
    <name evidence="3" type="ORF">ON006_15205</name>
</gene>
<dbReference type="InterPro" id="IPR013783">
    <property type="entry name" value="Ig-like_fold"/>
</dbReference>
<dbReference type="Pfam" id="PF18962">
    <property type="entry name" value="Por_Secre_tail"/>
    <property type="match status" value="1"/>
</dbReference>
<protein>
    <submittedName>
        <fullName evidence="3">T9SS type A sorting domain-containing protein</fullName>
    </submittedName>
</protein>
<feature type="signal peptide" evidence="1">
    <location>
        <begin position="1"/>
        <end position="19"/>
    </location>
</feature>
<sequence length="249" mass="27512">MKKLLLVLPFLLVSATIHAQSIGPQTINTTGGKANVGTLYLDWSVGEIAVTTIGSSEIQLSQGLLQPDAAYPFPVTLIYFTGKAVGQQNELSWATSEETNNDYFEVERSSNGINFATLGRVSGAGNHNVRKTYSMTDPSPYPHTYYRLKQVDYDGTTSYSSIIYVKQAAAQRFSLYPNPTGGTLNLAIKEGATSLHIVIYDFNGREMLQKTYFPASVMSIDIHHLIKGKYIMKVERGPEEVWSAPFLKL</sequence>
<organism evidence="3 4">
    <name type="scientific">Dyadobacter pollutisoli</name>
    <dbReference type="NCBI Taxonomy" id="2910158"/>
    <lineage>
        <taxon>Bacteria</taxon>
        <taxon>Pseudomonadati</taxon>
        <taxon>Bacteroidota</taxon>
        <taxon>Cytophagia</taxon>
        <taxon>Cytophagales</taxon>
        <taxon>Spirosomataceae</taxon>
        <taxon>Dyadobacter</taxon>
    </lineage>
</organism>
<dbReference type="InterPro" id="IPR026444">
    <property type="entry name" value="Secre_tail"/>
</dbReference>
<accession>A0A9E8NIG5</accession>
<evidence type="ECO:0000313" key="3">
    <source>
        <dbReference type="EMBL" id="WAC15281.1"/>
    </source>
</evidence>
<proteinExistence type="predicted"/>
<keyword evidence="1" id="KW-0732">Signal</keyword>
<name>A0A9E8NIG5_9BACT</name>
<dbReference type="Gene3D" id="2.60.40.10">
    <property type="entry name" value="Immunoglobulins"/>
    <property type="match status" value="1"/>
</dbReference>
<evidence type="ECO:0000313" key="4">
    <source>
        <dbReference type="Proteomes" id="UP001164653"/>
    </source>
</evidence>
<dbReference type="EMBL" id="CP112998">
    <property type="protein sequence ID" value="WAC15281.1"/>
    <property type="molecule type" value="Genomic_DNA"/>
</dbReference>
<evidence type="ECO:0000259" key="2">
    <source>
        <dbReference type="Pfam" id="PF18962"/>
    </source>
</evidence>
<dbReference type="NCBIfam" id="TIGR04183">
    <property type="entry name" value="Por_Secre_tail"/>
    <property type="match status" value="1"/>
</dbReference>
<dbReference type="RefSeq" id="WP_244823076.1">
    <property type="nucleotide sequence ID" value="NZ_CP112998.1"/>
</dbReference>
<evidence type="ECO:0000256" key="1">
    <source>
        <dbReference type="SAM" id="SignalP"/>
    </source>
</evidence>
<dbReference type="Proteomes" id="UP001164653">
    <property type="component" value="Chromosome"/>
</dbReference>